<dbReference type="EnsemblPlants" id="EMT33472">
    <property type="protein sequence ID" value="EMT33472"/>
    <property type="gene ID" value="F775_08232"/>
</dbReference>
<evidence type="ECO:0000313" key="1">
    <source>
        <dbReference type="EnsemblPlants" id="EMT33472"/>
    </source>
</evidence>
<name>N1R5C0_AEGTA</name>
<proteinExistence type="predicted"/>
<reference evidence="1" key="1">
    <citation type="submission" date="2015-06" db="UniProtKB">
        <authorList>
            <consortium name="EnsemblPlants"/>
        </authorList>
    </citation>
    <scope>IDENTIFICATION</scope>
</reference>
<organism evidence="1">
    <name type="scientific">Aegilops tauschii</name>
    <name type="common">Tausch's goatgrass</name>
    <name type="synonym">Aegilops squarrosa</name>
    <dbReference type="NCBI Taxonomy" id="37682"/>
    <lineage>
        <taxon>Eukaryota</taxon>
        <taxon>Viridiplantae</taxon>
        <taxon>Streptophyta</taxon>
        <taxon>Embryophyta</taxon>
        <taxon>Tracheophyta</taxon>
        <taxon>Spermatophyta</taxon>
        <taxon>Magnoliopsida</taxon>
        <taxon>Liliopsida</taxon>
        <taxon>Poales</taxon>
        <taxon>Poaceae</taxon>
        <taxon>BOP clade</taxon>
        <taxon>Pooideae</taxon>
        <taxon>Triticodae</taxon>
        <taxon>Triticeae</taxon>
        <taxon>Triticinae</taxon>
        <taxon>Aegilops</taxon>
    </lineage>
</organism>
<protein>
    <submittedName>
        <fullName evidence="1">Uncharacterized protein</fullName>
    </submittedName>
</protein>
<accession>N1R5C0</accession>
<dbReference type="AlphaFoldDB" id="N1R5C0"/>
<sequence>MASTCALLQVGQAVDEDPTATTKCCSALIWEFLWDLFLIGQSWLFFQVYKQQCNNSRNLHLNTALFSGIQISRLKSTSPHNLQPSTIMFCFMFYDQVVICCRIVKVAFSVGHMFVVLPAFFLTAHSRRSSSCNVEVIHAVGWMKVSTRLALWLSLFGDKKL</sequence>